<proteinExistence type="predicted"/>
<gene>
    <name evidence="1" type="ORF">MM415B01889_0011</name>
</gene>
<accession>A0A6M3IFZ9</accession>
<name>A0A6M3IFZ9_9ZZZZ</name>
<dbReference type="AlphaFoldDB" id="A0A6M3IFZ9"/>
<protein>
    <submittedName>
        <fullName evidence="1">Uncharacterized protein</fullName>
    </submittedName>
</protein>
<dbReference type="EMBL" id="MT141210">
    <property type="protein sequence ID" value="QJA56303.1"/>
    <property type="molecule type" value="Genomic_DNA"/>
</dbReference>
<reference evidence="1" key="1">
    <citation type="submission" date="2020-03" db="EMBL/GenBank/DDBJ databases">
        <title>The deep terrestrial virosphere.</title>
        <authorList>
            <person name="Holmfeldt K."/>
            <person name="Nilsson E."/>
            <person name="Simone D."/>
            <person name="Lopez-Fernandez M."/>
            <person name="Wu X."/>
            <person name="de Brujin I."/>
            <person name="Lundin D."/>
            <person name="Andersson A."/>
            <person name="Bertilsson S."/>
            <person name="Dopson M."/>
        </authorList>
    </citation>
    <scope>NUCLEOTIDE SEQUENCE</scope>
    <source>
        <strain evidence="1">MM415B01889</strain>
    </source>
</reference>
<evidence type="ECO:0000313" key="1">
    <source>
        <dbReference type="EMBL" id="QJA56303.1"/>
    </source>
</evidence>
<sequence>MFIWIMRAFRVMGILATDLPKAFEDGKLTIQEIVDLMLKIAAVFGFDNIIVEIPPELRNTDVAMKIDGFSGGYPHA</sequence>
<organism evidence="1">
    <name type="scientific">viral metagenome</name>
    <dbReference type="NCBI Taxonomy" id="1070528"/>
    <lineage>
        <taxon>unclassified sequences</taxon>
        <taxon>metagenomes</taxon>
        <taxon>organismal metagenomes</taxon>
    </lineage>
</organism>